<feature type="region of interest" description="Disordered" evidence="1">
    <location>
        <begin position="44"/>
        <end position="71"/>
    </location>
</feature>
<feature type="compositionally biased region" description="Low complexity" evidence="1">
    <location>
        <begin position="45"/>
        <end position="66"/>
    </location>
</feature>
<dbReference type="Proteomes" id="UP000236379">
    <property type="component" value="Unassembled WGS sequence"/>
</dbReference>
<evidence type="ECO:0000313" key="3">
    <source>
        <dbReference type="Proteomes" id="UP000236379"/>
    </source>
</evidence>
<dbReference type="EMBL" id="PPPD01000001">
    <property type="protein sequence ID" value="PNY81973.1"/>
    <property type="molecule type" value="Genomic_DNA"/>
</dbReference>
<comment type="caution">
    <text evidence="2">The sequence shown here is derived from an EMBL/GenBank/DDBJ whole genome shotgun (WGS) entry which is preliminary data.</text>
</comment>
<dbReference type="RefSeq" id="WP_103312412.1">
    <property type="nucleotide sequence ID" value="NZ_PPPD01000001.1"/>
</dbReference>
<gene>
    <name evidence="2" type="ORF">CVO96_11880</name>
</gene>
<accession>A0A2K3UZM0</accession>
<proteinExistence type="predicted"/>
<evidence type="ECO:0000313" key="2">
    <source>
        <dbReference type="EMBL" id="PNY81973.1"/>
    </source>
</evidence>
<protein>
    <submittedName>
        <fullName evidence="2">Uncharacterized protein</fullName>
    </submittedName>
</protein>
<dbReference type="OrthoDB" id="65436at2"/>
<reference evidence="2 3" key="1">
    <citation type="submission" date="2018-01" db="EMBL/GenBank/DDBJ databases">
        <title>Deinococcus koreensis sp. nov., a radiation-resistant bacterium isolated from river water.</title>
        <authorList>
            <person name="Choi A."/>
        </authorList>
    </citation>
    <scope>NUCLEOTIDE SEQUENCE [LARGE SCALE GENOMIC DNA]</scope>
    <source>
        <strain evidence="2 3">SJW1-2</strain>
    </source>
</reference>
<organism evidence="2 3">
    <name type="scientific">Deinococcus koreensis</name>
    <dbReference type="NCBI Taxonomy" id="2054903"/>
    <lineage>
        <taxon>Bacteria</taxon>
        <taxon>Thermotogati</taxon>
        <taxon>Deinococcota</taxon>
        <taxon>Deinococci</taxon>
        <taxon>Deinococcales</taxon>
        <taxon>Deinococcaceae</taxon>
        <taxon>Deinococcus</taxon>
    </lineage>
</organism>
<dbReference type="AlphaFoldDB" id="A0A2K3UZM0"/>
<keyword evidence="3" id="KW-1185">Reference proteome</keyword>
<sequence>MRQNRGLGCGCLGCGGGTLVVLALLGALAWFVVIKPARDFIAGWQPPQTQTQTPGRPQTPGQPSTGSAQTALTRSEIEKFVRVRRDVRTALGSSFTGLQQVWTDVQGGQTPNILQALNVLRQAGGSIGAARTAQSAALTREGLSPERYAAIRAGVNRALGLPNVDFARAAESLQRGQLPDLSSTVQSASAQESALIAPFRSELTATAAAGLLGL</sequence>
<evidence type="ECO:0000256" key="1">
    <source>
        <dbReference type="SAM" id="MobiDB-lite"/>
    </source>
</evidence>
<name>A0A2K3UZM0_9DEIO</name>